<dbReference type="InterPro" id="IPR013099">
    <property type="entry name" value="K_chnl_dom"/>
</dbReference>
<evidence type="ECO:0000256" key="8">
    <source>
        <dbReference type="ARBA" id="ARBA00023065"/>
    </source>
</evidence>
<feature type="coiled-coil region" evidence="12">
    <location>
        <begin position="19"/>
        <end position="74"/>
    </location>
</feature>
<feature type="coiled-coil region" evidence="12">
    <location>
        <begin position="990"/>
        <end position="1024"/>
    </location>
</feature>
<dbReference type="VEuPathDB" id="FungiDB:KRP23_5736"/>
<dbReference type="VEuPathDB" id="FungiDB:KRP22_5117"/>
<keyword evidence="12" id="KW-0175">Coiled coil</keyword>
<evidence type="ECO:0000259" key="17">
    <source>
        <dbReference type="Pfam" id="PF22614"/>
    </source>
</evidence>
<keyword evidence="9 14" id="KW-0472">Membrane</keyword>
<feature type="compositionally biased region" description="Polar residues" evidence="13">
    <location>
        <begin position="386"/>
        <end position="395"/>
    </location>
</feature>
<feature type="region of interest" description="Disordered" evidence="13">
    <location>
        <begin position="1849"/>
        <end position="1876"/>
    </location>
</feature>
<dbReference type="STRING" id="164328.H3HCD7"/>
<feature type="domain" description="Potassium channel" evidence="16">
    <location>
        <begin position="1746"/>
        <end position="1794"/>
    </location>
</feature>
<dbReference type="Pfam" id="PF03493">
    <property type="entry name" value="BK_channel_a"/>
    <property type="match status" value="1"/>
</dbReference>
<evidence type="ECO:0008006" key="20">
    <source>
        <dbReference type="Google" id="ProtNLM"/>
    </source>
</evidence>
<feature type="transmembrane region" description="Helical" evidence="14">
    <location>
        <begin position="1555"/>
        <end position="1579"/>
    </location>
</feature>
<organism evidence="18 19">
    <name type="scientific">Phytophthora ramorum</name>
    <name type="common">Sudden oak death agent</name>
    <dbReference type="NCBI Taxonomy" id="164328"/>
    <lineage>
        <taxon>Eukaryota</taxon>
        <taxon>Sar</taxon>
        <taxon>Stramenopiles</taxon>
        <taxon>Oomycota</taxon>
        <taxon>Peronosporomycetes</taxon>
        <taxon>Peronosporales</taxon>
        <taxon>Peronosporaceae</taxon>
        <taxon>Phytophthora</taxon>
    </lineage>
</organism>
<dbReference type="VEuPathDB" id="FungiDB:KRP23_5737"/>
<dbReference type="PANTHER" id="PTHR10027">
    <property type="entry name" value="CALCIUM-ACTIVATED POTASSIUM CHANNEL ALPHA CHAIN"/>
    <property type="match status" value="1"/>
</dbReference>
<dbReference type="EnsemblProtists" id="Phyra95064">
    <property type="protein sequence ID" value="Phyra95064"/>
    <property type="gene ID" value="Phyra95064"/>
</dbReference>
<keyword evidence="6" id="KW-0630">Potassium</keyword>
<evidence type="ECO:0000259" key="16">
    <source>
        <dbReference type="Pfam" id="PF07885"/>
    </source>
</evidence>
<dbReference type="GO" id="GO:0005267">
    <property type="term" value="F:potassium channel activity"/>
    <property type="evidence" value="ECO:0000318"/>
    <property type="project" value="GO_Central"/>
</dbReference>
<feature type="compositionally biased region" description="Polar residues" evidence="13">
    <location>
        <begin position="322"/>
        <end position="337"/>
    </location>
</feature>
<evidence type="ECO:0000256" key="11">
    <source>
        <dbReference type="ARBA" id="ARBA00034430"/>
    </source>
</evidence>
<feature type="transmembrane region" description="Helical" evidence="14">
    <location>
        <begin position="1591"/>
        <end position="1612"/>
    </location>
</feature>
<feature type="domain" description="Calcium-activated potassium channel BK alpha subunit" evidence="15">
    <location>
        <begin position="2010"/>
        <end position="2106"/>
    </location>
</feature>
<dbReference type="VEuPathDB" id="FungiDB:KRP22_5119"/>
<evidence type="ECO:0000256" key="14">
    <source>
        <dbReference type="SAM" id="Phobius"/>
    </source>
</evidence>
<dbReference type="InterPro" id="IPR003929">
    <property type="entry name" value="K_chnl_BK_asu"/>
</dbReference>
<evidence type="ECO:0000256" key="4">
    <source>
        <dbReference type="ARBA" id="ARBA00022692"/>
    </source>
</evidence>
<dbReference type="SUPFAM" id="SSF81324">
    <property type="entry name" value="Voltage-gated potassium channels"/>
    <property type="match status" value="1"/>
</dbReference>
<dbReference type="GO" id="GO:0016020">
    <property type="term" value="C:membrane"/>
    <property type="evidence" value="ECO:0000318"/>
    <property type="project" value="GO_Central"/>
</dbReference>
<comment type="catalytic activity">
    <reaction evidence="11">
        <text>K(+)(in) = K(+)(out)</text>
        <dbReference type="Rhea" id="RHEA:29463"/>
        <dbReference type="ChEBI" id="CHEBI:29103"/>
    </reaction>
</comment>
<evidence type="ECO:0000256" key="7">
    <source>
        <dbReference type="ARBA" id="ARBA00022989"/>
    </source>
</evidence>
<feature type="transmembrane region" description="Helical" evidence="14">
    <location>
        <begin position="1750"/>
        <end position="1769"/>
    </location>
</feature>
<reference evidence="18" key="2">
    <citation type="submission" date="2015-06" db="UniProtKB">
        <authorList>
            <consortium name="EnsemblProtists"/>
        </authorList>
    </citation>
    <scope>IDENTIFICATION</scope>
    <source>
        <strain evidence="18">Pr102</strain>
    </source>
</reference>
<protein>
    <recommendedName>
        <fullName evidence="20">Potassium channel domain-containing protein</fullName>
    </recommendedName>
</protein>
<evidence type="ECO:0000256" key="3">
    <source>
        <dbReference type="ARBA" id="ARBA00022538"/>
    </source>
</evidence>
<comment type="subcellular location">
    <subcellularLocation>
        <location evidence="1">Membrane</location>
        <topology evidence="1">Multi-pass membrane protein</topology>
    </subcellularLocation>
</comment>
<evidence type="ECO:0000256" key="6">
    <source>
        <dbReference type="ARBA" id="ARBA00022958"/>
    </source>
</evidence>
<dbReference type="EMBL" id="DS566027">
    <property type="status" value="NOT_ANNOTATED_CDS"/>
    <property type="molecule type" value="Genomic_DNA"/>
</dbReference>
<feature type="coiled-coil region" evidence="12">
    <location>
        <begin position="679"/>
        <end position="706"/>
    </location>
</feature>
<evidence type="ECO:0000256" key="5">
    <source>
        <dbReference type="ARBA" id="ARBA00022826"/>
    </source>
</evidence>
<feature type="coiled-coil region" evidence="12">
    <location>
        <begin position="839"/>
        <end position="961"/>
    </location>
</feature>
<evidence type="ECO:0000313" key="18">
    <source>
        <dbReference type="EnsemblProtists" id="Phyra95064"/>
    </source>
</evidence>
<keyword evidence="4 14" id="KW-0812">Transmembrane</keyword>
<feature type="transmembrane region" description="Helical" evidence="14">
    <location>
        <begin position="1624"/>
        <end position="1646"/>
    </location>
</feature>
<accession>H3HCD7</accession>
<dbReference type="PANTHER" id="PTHR10027:SF10">
    <property type="entry name" value="SLOWPOKE 2, ISOFORM D"/>
    <property type="match status" value="1"/>
</dbReference>
<evidence type="ECO:0000256" key="10">
    <source>
        <dbReference type="ARBA" id="ARBA00023303"/>
    </source>
</evidence>
<dbReference type="Pfam" id="PF22614">
    <property type="entry name" value="Slo-like_RCK"/>
    <property type="match status" value="2"/>
</dbReference>
<dbReference type="InterPro" id="IPR047871">
    <property type="entry name" value="K_chnl_Slo-like"/>
</dbReference>
<feature type="coiled-coil region" evidence="12">
    <location>
        <begin position="107"/>
        <end position="215"/>
    </location>
</feature>
<keyword evidence="2" id="KW-0813">Transport</keyword>
<dbReference type="FunFam" id="3.40.50.720:FF:000654">
    <property type="entry name" value="Voltage-gated Ion Channel (VIC) Superfamily"/>
    <property type="match status" value="1"/>
</dbReference>
<dbReference type="eggNOG" id="KOG1420">
    <property type="taxonomic scope" value="Eukaryota"/>
</dbReference>
<evidence type="ECO:0000313" key="19">
    <source>
        <dbReference type="Proteomes" id="UP000005238"/>
    </source>
</evidence>
<dbReference type="InParanoid" id="H3HCD7"/>
<keyword evidence="19" id="KW-1185">Reference proteome</keyword>
<dbReference type="Gene3D" id="3.40.50.720">
    <property type="entry name" value="NAD(P)-binding Rossmann-like Domain"/>
    <property type="match status" value="2"/>
</dbReference>
<feature type="domain" description="RCK N-terminal" evidence="17">
    <location>
        <begin position="2214"/>
        <end position="2333"/>
    </location>
</feature>
<dbReference type="VEuPathDB" id="FungiDB:KRP23_5735"/>
<feature type="region of interest" description="Disordered" evidence="13">
    <location>
        <begin position="1434"/>
        <end position="1465"/>
    </location>
</feature>
<sequence>MHHQLKILQKSYDTAVYEKHELEAHLQAAKDTAVSLSDQVEILHERSKGDDKQVLALEQRLRLCEERNVSLEKELGGARGAIERERHAWEEALCDEEEKRESDSIKYRSLAQDNQVLQVQAIELKRELEAEQAKLVEAEKVNEDLRAASEDASTSHHEEFTASVEKRKELEQELAQLRSHLKEQEMEIEDTANRLQEYEKRIASTCEAMNDHEQAHERRYTRPDELESPKDANSIAEEVLIDKHTSKVHEDIRLLQERISKRLEQVPAYAQLPPQLLQRARRPLYRPLSHLASRAQSSTLKARERENVALSANTSKKKSGRKTNSSRVTVDRSTPSKVSEKKKDPTATLAAISARLAIVIPPAESEIARINREALAAVTTRALTAKNQGSTSPTGPKSPGRANDAPQTISSSTSSSSPSVKGGITPSLHDSVVAEEWVNLHLENSGAFLLPASDIAAMLKSPGGDDDEVDFESEAFAFRKGGDGGPLARAGMDRYSLYRMGMPKDLVDRLYRAFYVYTNGFHNIIDEIAAHCPPGAESHVSSNAWLTFLLLLEQCENGNYDMAMLKFKQAAQHAQKKLQDGFQQERLDLKARWHIAETALTEETARGTEKSELIRKLVTETTESNLKHQIAAQAEQIRLLKLEVLVHEDEEKKLNEFLDDARRDYEVANSERLNAYSERFALDEEIRKLSAQLDRVEAEKANYAKRMHETLFMNQALRATNDQLKLDAVVLGMEKDKVISEKQSLQEQLDKAQLEIGQLQELKVQVDKELLENQRKQGHLEARLQTMKEQYEIEVGHSVKHQQEILRLTAQIDEERVQTGVLEAKCSLLTAEKQVKGMRAQDKLRIERLLNQKMELEAIVEADKLDRKRDEEQIYNLRASLETLDNEMQHSKRVYSAGQQAFLHSERACEHLRQQTQELEKNYEKAKKNVASLKERFKMYEATAKEQIIKLEVEVKVANAQLREITYVNRDNVAQIDQLAKSLSLSEKEATVLKNRIDESEQHVVELQTEKEDLQRNKTELALANSSSKNTLNRFILSLQNMLALVKLDEFPLDEAMRELLQMIMDTFGDELHLDNILAEDDKPVDIEVEVQEDVTEEERASRQRRAAARRKGDVVVEQAPTQREVVRMSRFRKSKLDHLVSKQLRDIALKADVITNLEAVARVIMQYECHKSVLQSDLETTTQMLFDVRTDKQAVEFTLEQVRIDKVLQTNRAFQAEVAIASLRREFDKQVIANEDLMGQIWRKYEYDLYMRSLRRNKEVQATVMVADEQSQTLVPQRNPALERPRVTSLYIPADASGATETLLEKISRATRELLPGVANEMDAHFPVGRSKRSPKHQQNKQVLIIHHVNEFGTRQDVLVSPARPPFFNEAAANRATSGPALSPRPPAPQSPQARKPMPRKLSADKRLPFNHLQLDTHRSFLRAGMEVLRNAGSSGSPLPYPDGDDPSNASDNDSSEDDPVGRDQPLGFAKIFLDGLSRQIAMTDVVVAACSITDASASCYTASWYLIWDQVRYWLLIQVPVIAISIVYEWLELASHRYVERLRKICDSPLTNVVVRLLANYLVQIVTSFYVCINWIVRGGSLAVSFSSWSIESLFLIATGVGYGIRWLAAKNKVTYVLQLHNLFDLLAVVAHFTISFQTIVIGSKTYRSWLDFGFIRSYVGYVVVDHLFTRYPNKTFFSQVLLVVFKALCLVFFFAAVLFSLEQLGEVPHTNSFLLHVYECSNEDGTATILRATSDGTVEYPNCDETWSFFSSIYFMFVTVSTVGYGDFSPHTVLGQLTVCVIIVFGIYTFANESAAFMTLYGDQRGTLVKYDGSRNTVHVIVTGNPTVAQTKDFIREFFHPDHEEAFQGHDSDSDSDDSEPSEGGSSDKKRNVKPLVSKWMHRGGSLIRETHIVVLMQFDKAGENAAYQRDVMEFVEQNPRYHKRVFLVYGSPLRETDLKNAQLDRAMAVFFLPNKYSDDGNKEDAATVLRVLSVSQQKQEHTQLFAMLANSDNRTLLEATGLSKENLVCADEIRLGLMGLSCRCPGLSTVVSNLITSRSGEIPEVSPDQARLLKPWVSEYISGAANEIYACCLTKHFHGMNFIQATMHIHRQSNGLVLLIAVESDGEIAFNPGRWYRIVPSTKAYLIAESICSLEPFAGTPSMSSVAALSSNMALLQSRGNLLSRARQAQHNVERRIPKDIREYIRRCAVSDDPSQIPSSPSPQLLAAGGHIVVCSNIGNESGGQRSVSRLVNFLRPLRAPHIERIVPVVIVDAGTFDSVSWLQLRDFGEVYHVHGSPQNHHILAAAGIYTASSIVVLAQGNEAGYDDSKAIFNAILVNSALQRNQIFTIIELRDVNNNRFLDPVSSFGSTHKLQGGDFVDDTDGDLRGPLSSAPRDSVQHSRASSVTKKRNWVQRKSRVFGHACSAVQTFFLGSLRTAAQQVTTYGTGSADSSATTIESLYSGDDSDTFFQERFMNGALFPSYVADDLLIQSFFNPSLNMFIRKILDGKSCFVLYEVPKELRDRSLLYGELFEYMTSGVAHTLPIGLLRAKGGRGGAPYPYVYTCPSSDTIVYPGDKIFVLINVMALNRLADKLQKRFRNRAKPSMTLADLVDTIARPSHSS</sequence>
<feature type="region of interest" description="Disordered" evidence="13">
    <location>
        <begin position="1376"/>
        <end position="1401"/>
    </location>
</feature>
<evidence type="ECO:0000256" key="1">
    <source>
        <dbReference type="ARBA" id="ARBA00004141"/>
    </source>
</evidence>
<dbReference type="Proteomes" id="UP000005238">
    <property type="component" value="Unassembled WGS sequence"/>
</dbReference>
<evidence type="ECO:0000256" key="2">
    <source>
        <dbReference type="ARBA" id="ARBA00022448"/>
    </source>
</evidence>
<evidence type="ECO:0000256" key="13">
    <source>
        <dbReference type="SAM" id="MobiDB-lite"/>
    </source>
</evidence>
<evidence type="ECO:0000256" key="9">
    <source>
        <dbReference type="ARBA" id="ARBA00023136"/>
    </source>
</evidence>
<feature type="domain" description="RCK N-terminal" evidence="17">
    <location>
        <begin position="1921"/>
        <end position="1984"/>
    </location>
</feature>
<dbReference type="GO" id="GO:0071805">
    <property type="term" value="P:potassium ion transmembrane transport"/>
    <property type="evidence" value="ECO:0000318"/>
    <property type="project" value="GO_Central"/>
</dbReference>
<feature type="coiled-coil region" evidence="12">
    <location>
        <begin position="735"/>
        <end position="769"/>
    </location>
</feature>
<feature type="compositionally biased region" description="Low complexity" evidence="13">
    <location>
        <begin position="410"/>
        <end position="419"/>
    </location>
</feature>
<feature type="region of interest" description="Disordered" evidence="13">
    <location>
        <begin position="385"/>
        <end position="423"/>
    </location>
</feature>
<feature type="region of interest" description="Disordered" evidence="13">
    <location>
        <begin position="2369"/>
        <end position="2394"/>
    </location>
</feature>
<dbReference type="HOGENOM" id="CLU_000750_0_0_1"/>
<keyword evidence="5" id="KW-0631">Potassium channel</keyword>
<feature type="transmembrane region" description="Helical" evidence="14">
    <location>
        <begin position="1683"/>
        <end position="1704"/>
    </location>
</feature>
<evidence type="ECO:0000259" key="15">
    <source>
        <dbReference type="Pfam" id="PF03493"/>
    </source>
</evidence>
<evidence type="ECO:0000256" key="12">
    <source>
        <dbReference type="SAM" id="Coils"/>
    </source>
</evidence>
<keyword evidence="7 14" id="KW-1133">Transmembrane helix</keyword>
<keyword evidence="8" id="KW-0406">Ion transport</keyword>
<dbReference type="Pfam" id="PF07885">
    <property type="entry name" value="Ion_trans_2"/>
    <property type="match status" value="1"/>
</dbReference>
<dbReference type="Gene3D" id="1.10.287.70">
    <property type="match status" value="1"/>
</dbReference>
<name>H3HCD7_PHYRM</name>
<feature type="region of interest" description="Disordered" evidence="13">
    <location>
        <begin position="292"/>
        <end position="346"/>
    </location>
</feature>
<feature type="transmembrane region" description="Helical" evidence="14">
    <location>
        <begin position="1515"/>
        <end position="1535"/>
    </location>
</feature>
<feature type="transmembrane region" description="Helical" evidence="14">
    <location>
        <begin position="1776"/>
        <end position="1794"/>
    </location>
</feature>
<dbReference type="InterPro" id="IPR003148">
    <property type="entry name" value="RCK_N"/>
</dbReference>
<keyword evidence="3" id="KW-0633">Potassium transport</keyword>
<dbReference type="VEuPathDB" id="FungiDB:KRP22_5118"/>
<proteinExistence type="predicted"/>
<keyword evidence="10" id="KW-0407">Ion channel</keyword>
<reference evidence="19" key="1">
    <citation type="journal article" date="2006" name="Science">
        <title>Phytophthora genome sequences uncover evolutionary origins and mechanisms of pathogenesis.</title>
        <authorList>
            <person name="Tyler B.M."/>
            <person name="Tripathy S."/>
            <person name="Zhang X."/>
            <person name="Dehal P."/>
            <person name="Jiang R.H."/>
            <person name="Aerts A."/>
            <person name="Arredondo F.D."/>
            <person name="Baxter L."/>
            <person name="Bensasson D."/>
            <person name="Beynon J.L."/>
            <person name="Chapman J."/>
            <person name="Damasceno C.M."/>
            <person name="Dorrance A.E."/>
            <person name="Dou D."/>
            <person name="Dickerman A.W."/>
            <person name="Dubchak I.L."/>
            <person name="Garbelotto M."/>
            <person name="Gijzen M."/>
            <person name="Gordon S.G."/>
            <person name="Govers F."/>
            <person name="Grunwald N.J."/>
            <person name="Huang W."/>
            <person name="Ivors K.L."/>
            <person name="Jones R.W."/>
            <person name="Kamoun S."/>
            <person name="Krampis K."/>
            <person name="Lamour K.H."/>
            <person name="Lee M.K."/>
            <person name="McDonald W.H."/>
            <person name="Medina M."/>
            <person name="Meijer H.J."/>
            <person name="Nordberg E.K."/>
            <person name="Maclean D.J."/>
            <person name="Ospina-Giraldo M.D."/>
            <person name="Morris P.F."/>
            <person name="Phuntumart V."/>
            <person name="Putnam N.H."/>
            <person name="Rash S."/>
            <person name="Rose J.K."/>
            <person name="Sakihama Y."/>
            <person name="Salamov A.A."/>
            <person name="Savidor A."/>
            <person name="Scheuring C.F."/>
            <person name="Smith B.M."/>
            <person name="Sobral B.W."/>
            <person name="Terry A."/>
            <person name="Torto-Alalibo T.A."/>
            <person name="Win J."/>
            <person name="Xu Z."/>
            <person name="Zhang H."/>
            <person name="Grigoriev I.V."/>
            <person name="Rokhsar D.S."/>
            <person name="Boore J.L."/>
        </authorList>
    </citation>
    <scope>NUCLEOTIDE SEQUENCE [LARGE SCALE GENOMIC DNA]</scope>
    <source>
        <strain evidence="19">Pr102</strain>
    </source>
</reference>
<feature type="transmembrane region" description="Helical" evidence="14">
    <location>
        <begin position="1652"/>
        <end position="1671"/>
    </location>
</feature>